<accession>A0A6C0E7C4</accession>
<proteinExistence type="predicted"/>
<protein>
    <recommendedName>
        <fullName evidence="2">Ankyrin repeat protein</fullName>
    </recommendedName>
</protein>
<organism evidence="1">
    <name type="scientific">viral metagenome</name>
    <dbReference type="NCBI Taxonomy" id="1070528"/>
    <lineage>
        <taxon>unclassified sequences</taxon>
        <taxon>metagenomes</taxon>
        <taxon>organismal metagenomes</taxon>
    </lineage>
</organism>
<sequence>MYFIHIPNGGFDAFAEFKNQYFIIFQHANDILINLNDIDRYMACVVIPLDAHVERINYCGHPSHILKCDKIILGDIYDLYDLKTILKFKLDILPNYTAQICKKGLVTLLTFIKNAGLPLQYDSKALNWVSKEGHINVLDWWKNSGLPLKYSKDALNLASLNGHVAVLDWWKNSGLPLKYSKDALNLASLGGNINVLEWWKNSGLRLKYSKDLLIWVSHKSLTNVLEWWKKSGLLLK</sequence>
<dbReference type="AlphaFoldDB" id="A0A6C0E7C4"/>
<name>A0A6C0E7C4_9ZZZZ</name>
<dbReference type="EMBL" id="MN739745">
    <property type="protein sequence ID" value="QHT24470.1"/>
    <property type="molecule type" value="Genomic_DNA"/>
</dbReference>
<evidence type="ECO:0008006" key="2">
    <source>
        <dbReference type="Google" id="ProtNLM"/>
    </source>
</evidence>
<reference evidence="1" key="1">
    <citation type="journal article" date="2020" name="Nature">
        <title>Giant virus diversity and host interactions through global metagenomics.</title>
        <authorList>
            <person name="Schulz F."/>
            <person name="Roux S."/>
            <person name="Paez-Espino D."/>
            <person name="Jungbluth S."/>
            <person name="Walsh D.A."/>
            <person name="Denef V.J."/>
            <person name="McMahon K.D."/>
            <person name="Konstantinidis K.T."/>
            <person name="Eloe-Fadrosh E.A."/>
            <person name="Kyrpides N.C."/>
            <person name="Woyke T."/>
        </authorList>
    </citation>
    <scope>NUCLEOTIDE SEQUENCE</scope>
    <source>
        <strain evidence="1">GVMAG-M-3300023179-150</strain>
    </source>
</reference>
<evidence type="ECO:0000313" key="1">
    <source>
        <dbReference type="EMBL" id="QHT24470.1"/>
    </source>
</evidence>
<dbReference type="SUPFAM" id="SSF140860">
    <property type="entry name" value="Pseudo ankyrin repeat-like"/>
    <property type="match status" value="1"/>
</dbReference>